<dbReference type="EMBL" id="JAGGLJ010000011">
    <property type="protein sequence ID" value="MBP2025685.1"/>
    <property type="molecule type" value="Genomic_DNA"/>
</dbReference>
<evidence type="ECO:0000259" key="4">
    <source>
        <dbReference type="SMART" id="SM01208"/>
    </source>
</evidence>
<keyword evidence="3" id="KW-0472">Membrane</keyword>
<dbReference type="InterPro" id="IPR052913">
    <property type="entry name" value="Glycopeptide_resist_protein"/>
</dbReference>
<dbReference type="Pfam" id="PF07501">
    <property type="entry name" value="G5"/>
    <property type="match status" value="1"/>
</dbReference>
<keyword evidence="3" id="KW-1133">Transmembrane helix</keyword>
<dbReference type="InterPro" id="IPR011098">
    <property type="entry name" value="G5_dom"/>
</dbReference>
<evidence type="ECO:0000313" key="6">
    <source>
        <dbReference type="Proteomes" id="UP001519306"/>
    </source>
</evidence>
<sequence length="476" mass="54315">MEKYIDLLKAKDKKTVITTVIAFFILFTFIYYAHEVRETHIHHGVKIENIKVSGLSQKEAIKKVEEAKEEENKNAQVTLKLNDKNYFIPFKELGYNVDIEDAVDRAYNVGRTKNPFKNFFVIVGTTVFHKNIELYESFNKESVNIAIDKLEENIYKKPKDANLTIKEKEPIIESEKLGRTLDIKKTKEEINGYLEKREEIELPVIDIQPKIYKHDFNGIDTLLSEFSTKYSASIANRKENIAIGASFFDGILVKPDMEVSFNETVGDINEDRGFKSAGVIINGELDSGIGGGICQVSTTLYNAIIRADLDVVERINHTRPVNYVPLGTDAAVVSGYKDLKFKNSSKYPVYIKSYADGDNLEFKIFGNKELKKYDINIVPKLVSVNNPREIKQYSTSIPVGRTDVKKSGAKGYYYETYREFVENGEIVKSEKLSNSNYIAKDRVVVIGEGDPDEIRERKLAKEKRAKEQKQEKLSMN</sequence>
<gene>
    <name evidence="5" type="ORF">J2Z71_001229</name>
</gene>
<keyword evidence="1" id="KW-0732">Signal</keyword>
<dbReference type="PANTHER" id="PTHR35788:SF1">
    <property type="entry name" value="EXPORTED PROTEIN"/>
    <property type="match status" value="1"/>
</dbReference>
<keyword evidence="6" id="KW-1185">Reference proteome</keyword>
<feature type="region of interest" description="Disordered" evidence="2">
    <location>
        <begin position="456"/>
        <end position="476"/>
    </location>
</feature>
<evidence type="ECO:0000256" key="3">
    <source>
        <dbReference type="SAM" id="Phobius"/>
    </source>
</evidence>
<evidence type="ECO:0000313" key="5">
    <source>
        <dbReference type="EMBL" id="MBP2025685.1"/>
    </source>
</evidence>
<dbReference type="Gene3D" id="2.20.230.10">
    <property type="entry name" value="Resuscitation-promoting factor rpfb"/>
    <property type="match status" value="1"/>
</dbReference>
<dbReference type="InterPro" id="IPR007391">
    <property type="entry name" value="Vancomycin_resist_VanW"/>
</dbReference>
<evidence type="ECO:0000256" key="1">
    <source>
        <dbReference type="ARBA" id="ARBA00022729"/>
    </source>
</evidence>
<dbReference type="Pfam" id="PF12229">
    <property type="entry name" value="PG_binding_4"/>
    <property type="match status" value="1"/>
</dbReference>
<evidence type="ECO:0000256" key="2">
    <source>
        <dbReference type="SAM" id="MobiDB-lite"/>
    </source>
</evidence>
<dbReference type="PANTHER" id="PTHR35788">
    <property type="entry name" value="EXPORTED PROTEIN-RELATED"/>
    <property type="match status" value="1"/>
</dbReference>
<name>A0ABS4KD39_9FIRM</name>
<feature type="transmembrane region" description="Helical" evidence="3">
    <location>
        <begin position="15"/>
        <end position="33"/>
    </location>
</feature>
<dbReference type="RefSeq" id="WP_210061005.1">
    <property type="nucleotide sequence ID" value="NZ_JAGGLJ010000011.1"/>
</dbReference>
<keyword evidence="3" id="KW-0812">Transmembrane</keyword>
<dbReference type="Pfam" id="PF04294">
    <property type="entry name" value="VanW"/>
    <property type="match status" value="1"/>
</dbReference>
<dbReference type="SMART" id="SM01208">
    <property type="entry name" value="G5"/>
    <property type="match status" value="1"/>
</dbReference>
<proteinExistence type="predicted"/>
<organism evidence="5 6">
    <name type="scientific">Peptoniphilus stercorisuis</name>
    <dbReference type="NCBI Taxonomy" id="1436965"/>
    <lineage>
        <taxon>Bacteria</taxon>
        <taxon>Bacillati</taxon>
        <taxon>Bacillota</taxon>
        <taxon>Tissierellia</taxon>
        <taxon>Tissierellales</taxon>
        <taxon>Peptoniphilaceae</taxon>
        <taxon>Peptoniphilus</taxon>
    </lineage>
</organism>
<accession>A0ABS4KD39</accession>
<dbReference type="InterPro" id="IPR022029">
    <property type="entry name" value="YoaR-like_PG-bd"/>
</dbReference>
<reference evidence="5 6" key="1">
    <citation type="submission" date="2021-03" db="EMBL/GenBank/DDBJ databases">
        <title>Genomic Encyclopedia of Type Strains, Phase IV (KMG-IV): sequencing the most valuable type-strain genomes for metagenomic binning, comparative biology and taxonomic classification.</title>
        <authorList>
            <person name="Goeker M."/>
        </authorList>
    </citation>
    <scope>NUCLEOTIDE SEQUENCE [LARGE SCALE GENOMIC DNA]</scope>
    <source>
        <strain evidence="5 6">DSM 27563</strain>
    </source>
</reference>
<feature type="domain" description="G5" evidence="4">
    <location>
        <begin position="376"/>
        <end position="450"/>
    </location>
</feature>
<comment type="caution">
    <text evidence="5">The sequence shown here is derived from an EMBL/GenBank/DDBJ whole genome shotgun (WGS) entry which is preliminary data.</text>
</comment>
<dbReference type="Proteomes" id="UP001519306">
    <property type="component" value="Unassembled WGS sequence"/>
</dbReference>
<protein>
    <submittedName>
        <fullName evidence="5">Vancomycin resistance protein YoaR</fullName>
    </submittedName>
</protein>